<sequence>MSTPTAAPPVIRIKRKRDDAPLEVLHLERGLAKRRVTEDIYVFRRYLQQTQSIPQRPVNDNGIPTVRATQPGEEKRDPWALKKAIPFKPSSHSPASSSTPRRFHLSRPATPSFASPANKRARKVDVATFIERRAVIGQRREASDADQTDGARISQQGRVTEVAAAERKLKRPKAKSRLPIIGPGSSEDVQGQDTATEKDAEILGRMVAWAEEAEKSGSSDSRVGSQQPQVSSNETNEGEGYEMDIDNEGDYVYDTYVRHLVAADTELEVVGEGAVGHLIIPEEDQDLWEAYIDEEDGSEKEFDTDEEDSNAEDYYGADYPEDEVAEDDEYDRGAYEEYRKYASDDEEWGNDLGSDDEDGVVGSGDEDDEFSTGRVFARAARKDKANKASAKMRIEYVDGGEAMSE</sequence>
<keyword evidence="5" id="KW-1185">Reference proteome</keyword>
<feature type="compositionally biased region" description="Polar residues" evidence="2">
    <location>
        <begin position="218"/>
        <end position="235"/>
    </location>
</feature>
<dbReference type="OrthoDB" id="6255506at2759"/>
<evidence type="ECO:0000256" key="1">
    <source>
        <dbReference type="ARBA" id="ARBA00010218"/>
    </source>
</evidence>
<feature type="region of interest" description="Disordered" evidence="2">
    <location>
        <begin position="53"/>
        <end position="118"/>
    </location>
</feature>
<feature type="compositionally biased region" description="Low complexity" evidence="2">
    <location>
        <begin position="86"/>
        <end position="100"/>
    </location>
</feature>
<feature type="domain" description="Transcription factor Iwr1" evidence="3">
    <location>
        <begin position="249"/>
        <end position="323"/>
    </location>
</feature>
<proteinExistence type="inferred from homology"/>
<dbReference type="PANTHER" id="PTHR28063">
    <property type="entry name" value="RNA POLYMERASE II NUCLEAR LOCALIZATION PROTEIN IWR1"/>
    <property type="match status" value="1"/>
</dbReference>
<comment type="similarity">
    <text evidence="1">Belongs to the IWR1/SLC7A6OS family.</text>
</comment>
<gene>
    <name evidence="4" type="ORF">FKW77_000269</name>
</gene>
<evidence type="ECO:0000313" key="5">
    <source>
        <dbReference type="Proteomes" id="UP000316270"/>
    </source>
</evidence>
<feature type="region of interest" description="Disordered" evidence="2">
    <location>
        <begin position="139"/>
        <end position="195"/>
    </location>
</feature>
<dbReference type="AlphaFoldDB" id="A0A517LGB3"/>
<reference evidence="4 5" key="1">
    <citation type="submission" date="2019-07" db="EMBL/GenBank/DDBJ databases">
        <title>Finished genome of Venturia effusa.</title>
        <authorList>
            <person name="Young C.A."/>
            <person name="Cox M.P."/>
            <person name="Ganley A.R.D."/>
            <person name="David W.J."/>
        </authorList>
    </citation>
    <scope>NUCLEOTIDE SEQUENCE [LARGE SCALE GENOMIC DNA]</scope>
    <source>
        <strain evidence="5">albino</strain>
    </source>
</reference>
<dbReference type="EMBL" id="CP042196">
    <property type="protein sequence ID" value="QDS74684.1"/>
    <property type="molecule type" value="Genomic_DNA"/>
</dbReference>
<feature type="compositionally biased region" description="Acidic residues" evidence="2">
    <location>
        <begin position="296"/>
        <end position="311"/>
    </location>
</feature>
<dbReference type="GO" id="GO:0005737">
    <property type="term" value="C:cytoplasm"/>
    <property type="evidence" value="ECO:0007669"/>
    <property type="project" value="TreeGrafter"/>
</dbReference>
<feature type="region of interest" description="Disordered" evidence="2">
    <location>
        <begin position="296"/>
        <end position="372"/>
    </location>
</feature>
<evidence type="ECO:0000256" key="2">
    <source>
        <dbReference type="SAM" id="MobiDB-lite"/>
    </source>
</evidence>
<dbReference type="Pfam" id="PF08574">
    <property type="entry name" value="Iwr1"/>
    <property type="match status" value="1"/>
</dbReference>
<feature type="compositionally biased region" description="Basic and acidic residues" evidence="2">
    <location>
        <begin position="331"/>
        <end position="343"/>
    </location>
</feature>
<feature type="compositionally biased region" description="Acidic residues" evidence="2">
    <location>
        <begin position="344"/>
        <end position="370"/>
    </location>
</feature>
<evidence type="ECO:0000313" key="4">
    <source>
        <dbReference type="EMBL" id="QDS74684.1"/>
    </source>
</evidence>
<dbReference type="InterPro" id="IPR040150">
    <property type="entry name" value="Iwr1"/>
</dbReference>
<organism evidence="4 5">
    <name type="scientific">Venturia effusa</name>
    <dbReference type="NCBI Taxonomy" id="50376"/>
    <lineage>
        <taxon>Eukaryota</taxon>
        <taxon>Fungi</taxon>
        <taxon>Dikarya</taxon>
        <taxon>Ascomycota</taxon>
        <taxon>Pezizomycotina</taxon>
        <taxon>Dothideomycetes</taxon>
        <taxon>Pleosporomycetidae</taxon>
        <taxon>Venturiales</taxon>
        <taxon>Venturiaceae</taxon>
        <taxon>Venturia</taxon>
    </lineage>
</organism>
<protein>
    <recommendedName>
        <fullName evidence="3">Transcription factor Iwr1 domain-containing protein</fullName>
    </recommendedName>
</protein>
<dbReference type="InterPro" id="IPR013883">
    <property type="entry name" value="TF_Iwr1_dom"/>
</dbReference>
<feature type="region of interest" description="Disordered" evidence="2">
    <location>
        <begin position="211"/>
        <end position="243"/>
    </location>
</feature>
<name>A0A517LGB3_9PEZI</name>
<feature type="compositionally biased region" description="Acidic residues" evidence="2">
    <location>
        <begin position="319"/>
        <end position="330"/>
    </location>
</feature>
<accession>A0A517LGB3</accession>
<evidence type="ECO:0000259" key="3">
    <source>
        <dbReference type="Pfam" id="PF08574"/>
    </source>
</evidence>
<dbReference type="PANTHER" id="PTHR28063:SF1">
    <property type="entry name" value="RNA POLYMERASE II NUCLEAR LOCALIZATION PROTEIN IWR1"/>
    <property type="match status" value="1"/>
</dbReference>
<dbReference type="STRING" id="50376.A0A517LGB3"/>
<dbReference type="Proteomes" id="UP000316270">
    <property type="component" value="Chromosome 12"/>
</dbReference>
<dbReference type="GO" id="GO:0006606">
    <property type="term" value="P:protein import into nucleus"/>
    <property type="evidence" value="ECO:0007669"/>
    <property type="project" value="InterPro"/>
</dbReference>